<name>A0A8S1ITB8_9CHLO</name>
<reference evidence="7" key="1">
    <citation type="submission" date="2020-12" db="EMBL/GenBank/DDBJ databases">
        <authorList>
            <person name="Iha C."/>
        </authorList>
    </citation>
    <scope>NUCLEOTIDE SEQUENCE</scope>
</reference>
<dbReference type="EMBL" id="CAJHUC010000621">
    <property type="protein sequence ID" value="CAD7697179.1"/>
    <property type="molecule type" value="Genomic_DNA"/>
</dbReference>
<keyword evidence="4 6" id="KW-1133">Transmembrane helix</keyword>
<evidence type="ECO:0000256" key="5">
    <source>
        <dbReference type="ARBA" id="ARBA00023136"/>
    </source>
</evidence>
<feature type="transmembrane region" description="Helical" evidence="6">
    <location>
        <begin position="133"/>
        <end position="156"/>
    </location>
</feature>
<evidence type="ECO:0000256" key="2">
    <source>
        <dbReference type="ARBA" id="ARBA00008803"/>
    </source>
</evidence>
<proteinExistence type="inferred from homology"/>
<dbReference type="PANTHER" id="PTHR13317:SF4">
    <property type="entry name" value="TRANSMEMBRANE ANTERIOR POSTERIOR TRANSFORMATION PROTEIN 1 HOMOLOG"/>
    <property type="match status" value="1"/>
</dbReference>
<organism evidence="7 8">
    <name type="scientific">Ostreobium quekettii</name>
    <dbReference type="NCBI Taxonomy" id="121088"/>
    <lineage>
        <taxon>Eukaryota</taxon>
        <taxon>Viridiplantae</taxon>
        <taxon>Chlorophyta</taxon>
        <taxon>core chlorophytes</taxon>
        <taxon>Ulvophyceae</taxon>
        <taxon>TCBD clade</taxon>
        <taxon>Bryopsidales</taxon>
        <taxon>Ostreobineae</taxon>
        <taxon>Ostreobiaceae</taxon>
        <taxon>Ostreobium</taxon>
    </lineage>
</organism>
<evidence type="ECO:0000313" key="7">
    <source>
        <dbReference type="EMBL" id="CAD7697179.1"/>
    </source>
</evidence>
<keyword evidence="8" id="KW-1185">Reference proteome</keyword>
<evidence type="ECO:0000256" key="3">
    <source>
        <dbReference type="ARBA" id="ARBA00022692"/>
    </source>
</evidence>
<dbReference type="AlphaFoldDB" id="A0A8S1ITB8"/>
<keyword evidence="5 6" id="KW-0472">Membrane</keyword>
<evidence type="ECO:0000256" key="1">
    <source>
        <dbReference type="ARBA" id="ARBA00004141"/>
    </source>
</evidence>
<dbReference type="OrthoDB" id="29023at2759"/>
<evidence type="ECO:0000256" key="4">
    <source>
        <dbReference type="ARBA" id="ARBA00022989"/>
    </source>
</evidence>
<evidence type="ECO:0000256" key="6">
    <source>
        <dbReference type="SAM" id="Phobius"/>
    </source>
</evidence>
<dbReference type="InterPro" id="IPR008010">
    <property type="entry name" value="Tatp1"/>
</dbReference>
<feature type="transmembrane region" description="Helical" evidence="6">
    <location>
        <begin position="285"/>
        <end position="306"/>
    </location>
</feature>
<dbReference type="PANTHER" id="PTHR13317">
    <property type="entry name" value="TRANSMEMBRANE ANTERIOR POSTERIOR TRANSFORMATION PROTEIN 1 HOMOLOG"/>
    <property type="match status" value="1"/>
</dbReference>
<keyword evidence="3 6" id="KW-0812">Transmembrane</keyword>
<evidence type="ECO:0000313" key="8">
    <source>
        <dbReference type="Proteomes" id="UP000708148"/>
    </source>
</evidence>
<dbReference type="GO" id="GO:0005789">
    <property type="term" value="C:endoplasmic reticulum membrane"/>
    <property type="evidence" value="ECO:0007669"/>
    <property type="project" value="TreeGrafter"/>
</dbReference>
<protein>
    <submittedName>
        <fullName evidence="7">Uncharacterized protein</fullName>
    </submittedName>
</protein>
<feature type="transmembrane region" description="Helical" evidence="6">
    <location>
        <begin position="326"/>
        <end position="349"/>
    </location>
</feature>
<feature type="transmembrane region" description="Helical" evidence="6">
    <location>
        <begin position="46"/>
        <end position="65"/>
    </location>
</feature>
<accession>A0A8S1ITB8</accession>
<comment type="caution">
    <text evidence="7">The sequence shown here is derived from an EMBL/GenBank/DDBJ whole genome shotgun (WGS) entry which is preliminary data.</text>
</comment>
<comment type="similarity">
    <text evidence="2">Belongs to the TAPT1 family.</text>
</comment>
<dbReference type="Pfam" id="PF05346">
    <property type="entry name" value="DUF747"/>
    <property type="match status" value="1"/>
</dbReference>
<sequence length="376" mass="41757">MSLPTTGVLTPTATDFLQGVFTFLPIRCAKALSRVARSKKLHGDQLFDVICLGIIIMGVWVLRHVRPSWIYFWMKDITAEFMKIHAIYLALEISDKILCNFGVDVLESLSGTCTLFVTGDPRVGLRHLLPDSLLAFVTITMHGLVIMCHGMVWSVAMTSSQNTLVALLIASNFTEIKGTVYKRFDPSKLQDLACQDIVELFHLMLSMLFVAVEDMCNSNTSWPSSEVVKECTRIILAEIVVDIIKHAVLGKFSDVQPGVYREFFKDICDRAMHSQSHNAHRHMGFAPHGAAILAMRIVISVLFMGWQPGKSLPVSSWLARLSALGLAWSALFACKVALGYGIRIVAVGYSNHFNRRFGRPKTPRGIARTGSRAKAD</sequence>
<dbReference type="Proteomes" id="UP000708148">
    <property type="component" value="Unassembled WGS sequence"/>
</dbReference>
<comment type="subcellular location">
    <subcellularLocation>
        <location evidence="1">Membrane</location>
        <topology evidence="1">Multi-pass membrane protein</topology>
    </subcellularLocation>
</comment>
<gene>
    <name evidence="7" type="ORF">OSTQU699_LOCUS2540</name>
</gene>